<feature type="region of interest" description="Disordered" evidence="1">
    <location>
        <begin position="139"/>
        <end position="193"/>
    </location>
</feature>
<dbReference type="EMBL" id="BNCP01000007">
    <property type="protein sequence ID" value="GIL75487.1"/>
    <property type="molecule type" value="Genomic_DNA"/>
</dbReference>
<evidence type="ECO:0000313" key="4">
    <source>
        <dbReference type="Proteomes" id="UP000747110"/>
    </source>
</evidence>
<dbReference type="OrthoDB" id="10568290at2759"/>
<dbReference type="AlphaFoldDB" id="A0A8J4C4R7"/>
<dbReference type="EMBL" id="BNCQ01000013">
    <property type="protein sequence ID" value="GIM03370.1"/>
    <property type="molecule type" value="Genomic_DNA"/>
</dbReference>
<accession>A0A8J4C4R7</accession>
<feature type="compositionally biased region" description="Pro residues" evidence="1">
    <location>
        <begin position="327"/>
        <end position="348"/>
    </location>
</feature>
<keyword evidence="4" id="KW-1185">Reference proteome</keyword>
<sequence>MDDLAGGHIAGCTDTRTDGGALDLKAGPGPLATAAANYVAPAAATDEDLIITAAAAPAAATAAATVAAPASRPLSSAGHQLPEPPASPCPVITITGYQLLLTVHEASYQRECGDDADLADFRYDPPEVDRIQVVVPPPTQQLSWHVQQQPQQGSFWRRRNNNPGELTWRQQGQQRQDRQGRRGPAGRGGSSETAAAGIQVVGVMDSWLAVSEVRNYKITLDRRLRPVMLACHAYERCPLPLLGLGQLGKAAGVRRHGHPRGCTAGVGNTNAAAIAAAVGGGEASRRDQGVVVELQRAIQRTIDVIFEKGLMKLPGEAISPSAGGGGLPPPPPLLSQPPPLPPPPPPPPLLVIHANEEKWRDSAVIHLKIPIGGTAEYVRLLRDQFFPHDGAILANHDNQEARLVQVLDDHYKHMTFIYSSPYMAPFISNFVQLPDAQQLLDSNPGLFLRIRNLNGNNSNNNTAAETAAAAAGVAASTSSVIGSSTVVLYGNRKLPCLMATLPGRSVNGLSLEEALDCMKYIWDSDLRQRLFKASEGWTADKASGVAGLRWTLVPCFAWRV</sequence>
<reference evidence="2" key="1">
    <citation type="journal article" date="2021" name="Proc. Natl. Acad. Sci. U.S.A.">
        <title>Three genomes in the algal genus Volvox reveal the fate of a haploid sex-determining region after a transition to homothallism.</title>
        <authorList>
            <person name="Yamamoto K."/>
            <person name="Hamaji T."/>
            <person name="Kawai-Toyooka H."/>
            <person name="Matsuzaki R."/>
            <person name="Takahashi F."/>
            <person name="Nishimura Y."/>
            <person name="Kawachi M."/>
            <person name="Noguchi H."/>
            <person name="Minakuchi Y."/>
            <person name="Umen J.G."/>
            <person name="Toyoda A."/>
            <person name="Nozaki H."/>
        </authorList>
    </citation>
    <scope>NUCLEOTIDE SEQUENCE</scope>
    <source>
        <strain evidence="3">NIES-3785</strain>
        <strain evidence="2">NIES-3786</strain>
    </source>
</reference>
<gene>
    <name evidence="2" type="ORF">Vretifemale_5270</name>
    <name evidence="3" type="ORF">Vretimale_8125</name>
</gene>
<proteinExistence type="predicted"/>
<evidence type="ECO:0000313" key="2">
    <source>
        <dbReference type="EMBL" id="GIL75487.1"/>
    </source>
</evidence>
<name>A0A8J4C4R7_9CHLO</name>
<organism evidence="2 4">
    <name type="scientific">Volvox reticuliferus</name>
    <dbReference type="NCBI Taxonomy" id="1737510"/>
    <lineage>
        <taxon>Eukaryota</taxon>
        <taxon>Viridiplantae</taxon>
        <taxon>Chlorophyta</taxon>
        <taxon>core chlorophytes</taxon>
        <taxon>Chlorophyceae</taxon>
        <taxon>CS clade</taxon>
        <taxon>Chlamydomonadales</taxon>
        <taxon>Volvocaceae</taxon>
        <taxon>Volvox</taxon>
    </lineage>
</organism>
<evidence type="ECO:0000313" key="3">
    <source>
        <dbReference type="EMBL" id="GIM03370.1"/>
    </source>
</evidence>
<evidence type="ECO:0000256" key="1">
    <source>
        <dbReference type="SAM" id="MobiDB-lite"/>
    </source>
</evidence>
<dbReference type="Proteomes" id="UP000722791">
    <property type="component" value="Unassembled WGS sequence"/>
</dbReference>
<dbReference type="Proteomes" id="UP000747110">
    <property type="component" value="Unassembled WGS sequence"/>
</dbReference>
<feature type="region of interest" description="Disordered" evidence="1">
    <location>
        <begin position="317"/>
        <end position="348"/>
    </location>
</feature>
<protein>
    <submittedName>
        <fullName evidence="2">Uncharacterized protein</fullName>
    </submittedName>
</protein>
<feature type="compositionally biased region" description="Polar residues" evidence="1">
    <location>
        <begin position="140"/>
        <end position="154"/>
    </location>
</feature>
<comment type="caution">
    <text evidence="2">The sequence shown here is derived from an EMBL/GenBank/DDBJ whole genome shotgun (WGS) entry which is preliminary data.</text>
</comment>